<name>E0RT23_WINT6</name>
<accession>E0RT23</accession>
<dbReference type="KEGG" id="sta:STHERM_c12190"/>
<feature type="transmembrane region" description="Helical" evidence="1">
    <location>
        <begin position="40"/>
        <end position="58"/>
    </location>
</feature>
<reference evidence="2 3" key="2">
    <citation type="journal article" date="2010" name="J. Bacteriol.">
        <title>Genome sequence of the polysaccharide-degrading, thermophilic anaerobe Spirochaeta thermophila DSM 6192.</title>
        <authorList>
            <person name="Angelov A."/>
            <person name="Liebl S."/>
            <person name="Ballschmiter M."/>
            <person name="Bomeke M."/>
            <person name="Lehmann R."/>
            <person name="Liesegang H."/>
            <person name="Daniel R."/>
            <person name="Liebl W."/>
        </authorList>
    </citation>
    <scope>NUCLEOTIDE SEQUENCE [LARGE SCALE GENOMIC DNA]</scope>
    <source>
        <strain evidence="3">ATCC 49972 / DSM 6192 / RI 19.B1</strain>
    </source>
</reference>
<protein>
    <submittedName>
        <fullName evidence="2">Uncharacterized protein</fullName>
    </submittedName>
</protein>
<dbReference type="Proteomes" id="UP000001296">
    <property type="component" value="Chromosome"/>
</dbReference>
<reference key="1">
    <citation type="submission" date="2009-08" db="EMBL/GenBank/DDBJ databases">
        <title>The genome sequence of Spirochaeta thermophila DSM6192.</title>
        <authorList>
            <person name="Angelov A."/>
            <person name="Mientus M."/>
            <person name="Wittenberg S."/>
            <person name="Lehmann R."/>
            <person name="Liesegang H."/>
            <person name="Daniel R."/>
            <person name="Liebl W."/>
        </authorList>
    </citation>
    <scope>NUCLEOTIDE SEQUENCE</scope>
    <source>
        <strain>DSM 6192</strain>
    </source>
</reference>
<evidence type="ECO:0000313" key="3">
    <source>
        <dbReference type="Proteomes" id="UP000001296"/>
    </source>
</evidence>
<evidence type="ECO:0000313" key="2">
    <source>
        <dbReference type="EMBL" id="ADN02160.1"/>
    </source>
</evidence>
<gene>
    <name evidence="2" type="ordered locus">STHERM_c12190</name>
</gene>
<dbReference type="EMBL" id="CP001698">
    <property type="protein sequence ID" value="ADN02160.1"/>
    <property type="molecule type" value="Genomic_DNA"/>
</dbReference>
<keyword evidence="1" id="KW-0812">Transmembrane</keyword>
<dbReference type="RefSeq" id="WP_013314001.1">
    <property type="nucleotide sequence ID" value="NC_014484.1"/>
</dbReference>
<organism evidence="2 3">
    <name type="scientific">Winmispira thermophila (strain ATCC 49972 / DSM 6192 / RI 19.B1)</name>
    <name type="common">Spirochaeta thermophila</name>
    <dbReference type="NCBI Taxonomy" id="665571"/>
    <lineage>
        <taxon>Bacteria</taxon>
        <taxon>Pseudomonadati</taxon>
        <taxon>Spirochaetota</taxon>
        <taxon>Spirochaetia</taxon>
        <taxon>Winmispirales</taxon>
        <taxon>Winmispiraceae</taxon>
        <taxon>Winmispira</taxon>
    </lineage>
</organism>
<sequence length="163" mass="17857">MAQRISPGRLIVTTLLGFCVLLGGIHPLSATETPSAYPEIGLVLSGCLLNLTLGIWWGPVGIRASGMYWGSTCHQLTLSLGYALSDIPTFHHGINLTTSRVATEDPGARYRYWATGLSYSLGYRGLFLEWGLLHPWRDEVGNLGHTPVVPHGAVGYLYRFRSE</sequence>
<evidence type="ECO:0000256" key="1">
    <source>
        <dbReference type="SAM" id="Phobius"/>
    </source>
</evidence>
<dbReference type="AlphaFoldDB" id="E0RT23"/>
<dbReference type="PaxDb" id="665571-STHERM_c12190"/>
<dbReference type="HOGENOM" id="CLU_1626041_0_0_12"/>
<keyword evidence="1" id="KW-1133">Transmembrane helix</keyword>
<keyword evidence="1" id="KW-0472">Membrane</keyword>
<proteinExistence type="predicted"/>